<evidence type="ECO:0000313" key="1">
    <source>
        <dbReference type="EMBL" id="MED6106941.1"/>
    </source>
</evidence>
<comment type="caution">
    <text evidence="1">The sequence shown here is derived from an EMBL/GenBank/DDBJ whole genome shotgun (WGS) entry which is preliminary data.</text>
</comment>
<accession>A0ABU6Q5B9</accession>
<gene>
    <name evidence="1" type="ORF">PIB30_009241</name>
</gene>
<keyword evidence="2" id="KW-1185">Reference proteome</keyword>
<evidence type="ECO:0000313" key="2">
    <source>
        <dbReference type="Proteomes" id="UP001341840"/>
    </source>
</evidence>
<dbReference type="Proteomes" id="UP001341840">
    <property type="component" value="Unassembled WGS sequence"/>
</dbReference>
<sequence length="224" mass="25164">MGVLDTRPRLLIRFNPSCPLRRWMSINRVFSILRTSASPSSPPHPPHAHHHHPEPNLIVPPSFTLNLTFPLRVHDSCRRLSFAPPSRTRVQAPTSNLCIADFAPSALPPSVKNGDTIFVDQYLFTRSETTSVWLELIAPSTLIKFLSFFVMDNSNTKSKEDVNDTHDLSFEYECNSDESDNMAAADVNMSEANAMNIDGEEKLITFMLDMQGVMDLFLKKTSGL</sequence>
<dbReference type="EMBL" id="JASCZI010000021">
    <property type="protein sequence ID" value="MED6106941.1"/>
    <property type="molecule type" value="Genomic_DNA"/>
</dbReference>
<proteinExistence type="predicted"/>
<protein>
    <submittedName>
        <fullName evidence="1">Uncharacterized protein</fullName>
    </submittedName>
</protein>
<name>A0ABU6Q5B9_9FABA</name>
<organism evidence="1 2">
    <name type="scientific">Stylosanthes scabra</name>
    <dbReference type="NCBI Taxonomy" id="79078"/>
    <lineage>
        <taxon>Eukaryota</taxon>
        <taxon>Viridiplantae</taxon>
        <taxon>Streptophyta</taxon>
        <taxon>Embryophyta</taxon>
        <taxon>Tracheophyta</taxon>
        <taxon>Spermatophyta</taxon>
        <taxon>Magnoliopsida</taxon>
        <taxon>eudicotyledons</taxon>
        <taxon>Gunneridae</taxon>
        <taxon>Pentapetalae</taxon>
        <taxon>rosids</taxon>
        <taxon>fabids</taxon>
        <taxon>Fabales</taxon>
        <taxon>Fabaceae</taxon>
        <taxon>Papilionoideae</taxon>
        <taxon>50 kb inversion clade</taxon>
        <taxon>dalbergioids sensu lato</taxon>
        <taxon>Dalbergieae</taxon>
        <taxon>Pterocarpus clade</taxon>
        <taxon>Stylosanthes</taxon>
    </lineage>
</organism>
<reference evidence="1 2" key="1">
    <citation type="journal article" date="2023" name="Plants (Basel)">
        <title>Bridging the Gap: Combining Genomics and Transcriptomics Approaches to Understand Stylosanthes scabra, an Orphan Legume from the Brazilian Caatinga.</title>
        <authorList>
            <person name="Ferreira-Neto J.R.C."/>
            <person name="da Silva M.D."/>
            <person name="Binneck E."/>
            <person name="de Melo N.F."/>
            <person name="da Silva R.H."/>
            <person name="de Melo A.L.T.M."/>
            <person name="Pandolfi V."/>
            <person name="Bustamante F.O."/>
            <person name="Brasileiro-Vidal A.C."/>
            <person name="Benko-Iseppon A.M."/>
        </authorList>
    </citation>
    <scope>NUCLEOTIDE SEQUENCE [LARGE SCALE GENOMIC DNA]</scope>
    <source>
        <tissue evidence="1">Leaves</tissue>
    </source>
</reference>